<dbReference type="Gene3D" id="3.40.640.10">
    <property type="entry name" value="Type I PLP-dependent aspartate aminotransferase-like (Major domain)"/>
    <property type="match status" value="1"/>
</dbReference>
<dbReference type="InterPro" id="IPR015424">
    <property type="entry name" value="PyrdxlP-dep_Trfase"/>
</dbReference>
<dbReference type="InterPro" id="IPR024169">
    <property type="entry name" value="SP_NH2Trfase/AEP_transaminase"/>
</dbReference>
<organism evidence="7 8">
    <name type="scientific">Aquamicrobium terrae</name>
    <dbReference type="NCBI Taxonomy" id="1324945"/>
    <lineage>
        <taxon>Bacteria</taxon>
        <taxon>Pseudomonadati</taxon>
        <taxon>Pseudomonadota</taxon>
        <taxon>Alphaproteobacteria</taxon>
        <taxon>Hyphomicrobiales</taxon>
        <taxon>Phyllobacteriaceae</taxon>
        <taxon>Aquamicrobium</taxon>
    </lineage>
</organism>
<dbReference type="RefSeq" id="WP_354195390.1">
    <property type="nucleotide sequence ID" value="NZ_JBEPML010000008.1"/>
</dbReference>
<dbReference type="Gene3D" id="3.90.1150.10">
    <property type="entry name" value="Aspartate Aminotransferase, domain 1"/>
    <property type="match status" value="1"/>
</dbReference>
<comment type="similarity">
    <text evidence="2">Belongs to the class-V pyridoxal-phosphate-dependent aminotransferase family.</text>
</comment>
<evidence type="ECO:0000259" key="6">
    <source>
        <dbReference type="Pfam" id="PF00266"/>
    </source>
</evidence>
<keyword evidence="5" id="KW-0663">Pyridoxal phosphate</keyword>
<sequence length="376" mass="38624">MPDPDRRLLLNLPPYPATGYAKLADRIAALIGTKNDVVFVQAEAVVALEAAATSLGAKGMTALNIVTSPYGELFGFWLRRAGADVIDLRAEPGLPVTVAAVAEALAGADRIDLVALVHAESASGILNPLPQIAKLAREKGALFLVDAVASAGGYELDVDALGIDIAIIGPQKALGGPASISAVSISARAWQAIDRPDAPRRSVLSLADIRHNWLDAGRGVLAGMPSALEFQALEAALDRVEAEGIAGTIARHLRAQRAARAGLVAVGARLWVEEERDASRLVTTILLPDGLDARKLAEDDAAVAAGLSAGIGCVASKLLRLDHTGRRASREAVLEGVRAVGRILDKAGVGTDAASADAAVAAAYAGEFGTGSGDTN</sequence>
<evidence type="ECO:0000256" key="2">
    <source>
        <dbReference type="ARBA" id="ARBA00009236"/>
    </source>
</evidence>
<gene>
    <name evidence="7" type="ORF">ABID37_002622</name>
</gene>
<dbReference type="Proteomes" id="UP001549076">
    <property type="component" value="Unassembled WGS sequence"/>
</dbReference>
<name>A0ABV2N017_9HYPH</name>
<evidence type="ECO:0000256" key="4">
    <source>
        <dbReference type="ARBA" id="ARBA00022679"/>
    </source>
</evidence>
<dbReference type="PIRSF" id="PIRSF000524">
    <property type="entry name" value="SPT"/>
    <property type="match status" value="1"/>
</dbReference>
<feature type="domain" description="Aminotransferase class V" evidence="6">
    <location>
        <begin position="20"/>
        <end position="321"/>
    </location>
</feature>
<accession>A0ABV2N017</accession>
<dbReference type="SUPFAM" id="SSF53383">
    <property type="entry name" value="PLP-dependent transferases"/>
    <property type="match status" value="1"/>
</dbReference>
<dbReference type="InterPro" id="IPR015422">
    <property type="entry name" value="PyrdxlP-dep_Trfase_small"/>
</dbReference>
<reference evidence="7 8" key="1">
    <citation type="submission" date="2024-06" db="EMBL/GenBank/DDBJ databases">
        <title>Genomic Encyclopedia of Type Strains, Phase IV (KMG-IV): sequencing the most valuable type-strain genomes for metagenomic binning, comparative biology and taxonomic classification.</title>
        <authorList>
            <person name="Goeker M."/>
        </authorList>
    </citation>
    <scope>NUCLEOTIDE SEQUENCE [LARGE SCALE GENOMIC DNA]</scope>
    <source>
        <strain evidence="7 8">DSM 27865</strain>
    </source>
</reference>
<dbReference type="InterPro" id="IPR015421">
    <property type="entry name" value="PyrdxlP-dep_Trfase_major"/>
</dbReference>
<dbReference type="PANTHER" id="PTHR21152:SF24">
    <property type="entry name" value="ALANINE--GLYOXYLATE AMINOTRANSFERASE 1"/>
    <property type="match status" value="1"/>
</dbReference>
<keyword evidence="4" id="KW-0808">Transferase</keyword>
<dbReference type="EMBL" id="JBEPML010000008">
    <property type="protein sequence ID" value="MET3792405.1"/>
    <property type="molecule type" value="Genomic_DNA"/>
</dbReference>
<evidence type="ECO:0000256" key="3">
    <source>
        <dbReference type="ARBA" id="ARBA00022576"/>
    </source>
</evidence>
<keyword evidence="3" id="KW-0032">Aminotransferase</keyword>
<keyword evidence="8" id="KW-1185">Reference proteome</keyword>
<protein>
    <submittedName>
        <fullName evidence="7">Aspartate aminotransferase-like enzyme</fullName>
    </submittedName>
</protein>
<dbReference type="Pfam" id="PF00266">
    <property type="entry name" value="Aminotran_5"/>
    <property type="match status" value="1"/>
</dbReference>
<evidence type="ECO:0000256" key="5">
    <source>
        <dbReference type="ARBA" id="ARBA00022898"/>
    </source>
</evidence>
<evidence type="ECO:0000313" key="7">
    <source>
        <dbReference type="EMBL" id="MET3792405.1"/>
    </source>
</evidence>
<evidence type="ECO:0000313" key="8">
    <source>
        <dbReference type="Proteomes" id="UP001549076"/>
    </source>
</evidence>
<evidence type="ECO:0000256" key="1">
    <source>
        <dbReference type="ARBA" id="ARBA00001933"/>
    </source>
</evidence>
<dbReference type="InterPro" id="IPR000192">
    <property type="entry name" value="Aminotrans_V_dom"/>
</dbReference>
<comment type="caution">
    <text evidence="7">The sequence shown here is derived from an EMBL/GenBank/DDBJ whole genome shotgun (WGS) entry which is preliminary data.</text>
</comment>
<comment type="cofactor">
    <cofactor evidence="1">
        <name>pyridoxal 5'-phosphate</name>
        <dbReference type="ChEBI" id="CHEBI:597326"/>
    </cofactor>
</comment>
<dbReference type="PANTHER" id="PTHR21152">
    <property type="entry name" value="AMINOTRANSFERASE CLASS V"/>
    <property type="match status" value="1"/>
</dbReference>
<proteinExistence type="inferred from homology"/>